<dbReference type="GO" id="GO:0005730">
    <property type="term" value="C:nucleolus"/>
    <property type="evidence" value="ECO:0007669"/>
    <property type="project" value="TreeGrafter"/>
</dbReference>
<reference evidence="4" key="1">
    <citation type="journal article" date="2023" name="Plant J.">
        <title>Genome sequences and population genomics provide insights into the demographic history, inbreeding, and mutation load of two 'living fossil' tree species of Dipteronia.</title>
        <authorList>
            <person name="Feng Y."/>
            <person name="Comes H.P."/>
            <person name="Chen J."/>
            <person name="Zhu S."/>
            <person name="Lu R."/>
            <person name="Zhang X."/>
            <person name="Li P."/>
            <person name="Qiu J."/>
            <person name="Olsen K.M."/>
            <person name="Qiu Y."/>
        </authorList>
    </citation>
    <scope>NUCLEOTIDE SEQUENCE</scope>
    <source>
        <strain evidence="4">KIB01</strain>
    </source>
</reference>
<dbReference type="GO" id="GO:0000447">
    <property type="term" value="P:endonucleolytic cleavage in ITS1 to separate SSU-rRNA from 5.8S rRNA and LSU-rRNA from tricistronic rRNA transcript (SSU-rRNA, 5.8S rRNA, LSU-rRNA)"/>
    <property type="evidence" value="ECO:0007669"/>
    <property type="project" value="TreeGrafter"/>
</dbReference>
<dbReference type="GO" id="GO:0000056">
    <property type="term" value="P:ribosomal small subunit export from nucleus"/>
    <property type="evidence" value="ECO:0007669"/>
    <property type="project" value="TreeGrafter"/>
</dbReference>
<dbReference type="GO" id="GO:0030686">
    <property type="term" value="C:90S preribosome"/>
    <property type="evidence" value="ECO:0007669"/>
    <property type="project" value="TreeGrafter"/>
</dbReference>
<keyword evidence="3" id="KW-0694">RNA-binding</keyword>
<comment type="caution">
    <text evidence="4">The sequence shown here is derived from an EMBL/GenBank/DDBJ whole genome shotgun (WGS) entry which is preliminary data.</text>
</comment>
<evidence type="ECO:0000256" key="1">
    <source>
        <dbReference type="ARBA" id="ARBA00022737"/>
    </source>
</evidence>
<dbReference type="SUPFAM" id="SSF48371">
    <property type="entry name" value="ARM repeat"/>
    <property type="match status" value="1"/>
</dbReference>
<dbReference type="EMBL" id="JANJYI010000002">
    <property type="protein sequence ID" value="KAK2659147.1"/>
    <property type="molecule type" value="Genomic_DNA"/>
</dbReference>
<keyword evidence="1" id="KW-0677">Repeat</keyword>
<dbReference type="GO" id="GO:0000472">
    <property type="term" value="P:endonucleolytic cleavage to generate mature 5'-end of SSU-rRNA from (SSU-rRNA, 5.8S rRNA, LSU-rRNA)"/>
    <property type="evidence" value="ECO:0007669"/>
    <property type="project" value="TreeGrafter"/>
</dbReference>
<evidence type="ECO:0000313" key="5">
    <source>
        <dbReference type="Proteomes" id="UP001280121"/>
    </source>
</evidence>
<dbReference type="GO" id="GO:0006417">
    <property type="term" value="P:regulation of translation"/>
    <property type="evidence" value="ECO:0007669"/>
    <property type="project" value="UniProtKB-KW"/>
</dbReference>
<proteinExistence type="predicted"/>
<sequence length="360" mass="40280">MLLDSCDVDHLCCFLRGCAEVFLPIAMDRSGSHVAESALKSLAMHLQDEQAYSVVEETLTMICKVIVGNPIDLMCNCYGFHVLRSLLCVCKGMPLDSSWFHHAKPSIVLAERLNLNAPQSDRNDTPYSHPAFPDLLKSLPKMTLRCCKLISIVVWFCRHTALMLLVGDDQELLKIIPTLLGCSREKVGEGNLIEMTVVGGVLDLMKETAFSHLMEMVLIWEALGAKFRELFEMGRAGVIDALIAANQRLHTNERKCCQALSTVVCSTNESLRCIVLRILFLESYFSCGRDRSNWNWPNDVKMHVIGSLILRRRFLDFKEHIQPLITSITCMEADHVFETAKDAGGARVIEAFLSSNASGK</sequence>
<dbReference type="AlphaFoldDB" id="A0AAD9XH45"/>
<dbReference type="GO" id="GO:0030688">
    <property type="term" value="C:preribosome, small subunit precursor"/>
    <property type="evidence" value="ECO:0007669"/>
    <property type="project" value="TreeGrafter"/>
</dbReference>
<dbReference type="Gene3D" id="1.25.10.10">
    <property type="entry name" value="Leucine-rich Repeat Variant"/>
    <property type="match status" value="1"/>
</dbReference>
<accession>A0AAD9XH45</accession>
<dbReference type="PANTHER" id="PTHR13102:SF0">
    <property type="entry name" value="NUCLEOLAR PROTEIN 9"/>
    <property type="match status" value="1"/>
</dbReference>
<organism evidence="4 5">
    <name type="scientific">Dipteronia dyeriana</name>
    <dbReference type="NCBI Taxonomy" id="168575"/>
    <lineage>
        <taxon>Eukaryota</taxon>
        <taxon>Viridiplantae</taxon>
        <taxon>Streptophyta</taxon>
        <taxon>Embryophyta</taxon>
        <taxon>Tracheophyta</taxon>
        <taxon>Spermatophyta</taxon>
        <taxon>Magnoliopsida</taxon>
        <taxon>eudicotyledons</taxon>
        <taxon>Gunneridae</taxon>
        <taxon>Pentapetalae</taxon>
        <taxon>rosids</taxon>
        <taxon>malvids</taxon>
        <taxon>Sapindales</taxon>
        <taxon>Sapindaceae</taxon>
        <taxon>Hippocastanoideae</taxon>
        <taxon>Acereae</taxon>
        <taxon>Dipteronia</taxon>
    </lineage>
</organism>
<dbReference type="InterPro" id="IPR011989">
    <property type="entry name" value="ARM-like"/>
</dbReference>
<dbReference type="GO" id="GO:0000480">
    <property type="term" value="P:endonucleolytic cleavage in 5'-ETS of tricistronic rRNA transcript (SSU-rRNA, 5.8S rRNA, LSU-rRNA)"/>
    <property type="evidence" value="ECO:0007669"/>
    <property type="project" value="TreeGrafter"/>
</dbReference>
<dbReference type="InterPro" id="IPR016024">
    <property type="entry name" value="ARM-type_fold"/>
</dbReference>
<protein>
    <submittedName>
        <fullName evidence="4">Uncharacterized protein</fullName>
    </submittedName>
</protein>
<evidence type="ECO:0000256" key="3">
    <source>
        <dbReference type="ARBA" id="ARBA00022884"/>
    </source>
</evidence>
<evidence type="ECO:0000256" key="2">
    <source>
        <dbReference type="ARBA" id="ARBA00022845"/>
    </source>
</evidence>
<dbReference type="InterPro" id="IPR040000">
    <property type="entry name" value="NOP9"/>
</dbReference>
<keyword evidence="2" id="KW-0810">Translation regulation</keyword>
<gene>
    <name evidence="4" type="ORF">Ddye_005680</name>
</gene>
<dbReference type="Proteomes" id="UP001280121">
    <property type="component" value="Unassembled WGS sequence"/>
</dbReference>
<keyword evidence="5" id="KW-1185">Reference proteome</keyword>
<name>A0AAD9XH45_9ROSI</name>
<evidence type="ECO:0000313" key="4">
    <source>
        <dbReference type="EMBL" id="KAK2659147.1"/>
    </source>
</evidence>
<dbReference type="PANTHER" id="PTHR13102">
    <property type="entry name" value="NUCLEOLAR PROTEIN 9"/>
    <property type="match status" value="1"/>
</dbReference>
<dbReference type="GO" id="GO:0003723">
    <property type="term" value="F:RNA binding"/>
    <property type="evidence" value="ECO:0007669"/>
    <property type="project" value="UniProtKB-KW"/>
</dbReference>
<dbReference type="InterPro" id="IPR001313">
    <property type="entry name" value="Pumilio_RNA-bd_rpt"/>
</dbReference>
<dbReference type="Pfam" id="PF22493">
    <property type="entry name" value="PUF_NOP9"/>
    <property type="match status" value="2"/>
</dbReference>